<reference evidence="2 3" key="1">
    <citation type="submission" date="2024-05" db="EMBL/GenBank/DDBJ databases">
        <title>Genome sequencing and assembly of Indian major carp, Cirrhinus mrigala (Hamilton, 1822).</title>
        <authorList>
            <person name="Mohindra V."/>
            <person name="Chowdhury L.M."/>
            <person name="Lal K."/>
            <person name="Jena J.K."/>
        </authorList>
    </citation>
    <scope>NUCLEOTIDE SEQUENCE [LARGE SCALE GENOMIC DNA]</scope>
    <source>
        <strain evidence="2">CM1030</strain>
        <tissue evidence="2">Blood</tissue>
    </source>
</reference>
<dbReference type="Proteomes" id="UP001529510">
    <property type="component" value="Unassembled WGS sequence"/>
</dbReference>
<feature type="compositionally biased region" description="Pro residues" evidence="1">
    <location>
        <begin position="10"/>
        <end position="24"/>
    </location>
</feature>
<accession>A0ABD0QRT7</accession>
<comment type="caution">
    <text evidence="2">The sequence shown here is derived from an EMBL/GenBank/DDBJ whole genome shotgun (WGS) entry which is preliminary data.</text>
</comment>
<organism evidence="2 3">
    <name type="scientific">Cirrhinus mrigala</name>
    <name type="common">Mrigala</name>
    <dbReference type="NCBI Taxonomy" id="683832"/>
    <lineage>
        <taxon>Eukaryota</taxon>
        <taxon>Metazoa</taxon>
        <taxon>Chordata</taxon>
        <taxon>Craniata</taxon>
        <taxon>Vertebrata</taxon>
        <taxon>Euteleostomi</taxon>
        <taxon>Actinopterygii</taxon>
        <taxon>Neopterygii</taxon>
        <taxon>Teleostei</taxon>
        <taxon>Ostariophysi</taxon>
        <taxon>Cypriniformes</taxon>
        <taxon>Cyprinidae</taxon>
        <taxon>Labeoninae</taxon>
        <taxon>Labeonini</taxon>
        <taxon>Cirrhinus</taxon>
    </lineage>
</organism>
<evidence type="ECO:0000256" key="1">
    <source>
        <dbReference type="SAM" id="MobiDB-lite"/>
    </source>
</evidence>
<evidence type="ECO:0000313" key="3">
    <source>
        <dbReference type="Proteomes" id="UP001529510"/>
    </source>
</evidence>
<sequence length="163" mass="18253">ALLCWRPPERPPVPAPPERPPECPPVSTSPKPGLPVLSWAKKYPKFPQENFLGGGEIHHGHLDYLPDPPWHPRLYAPPWLPELPDLPWDHGLYAPPWLPELPDPPWHPGLYAPPWLSELPGGVPPIPSVAPTLPPRCICYGTSRALWEGGVVLEVSWLYLRCL</sequence>
<protein>
    <submittedName>
        <fullName evidence="2">Uncharacterized protein</fullName>
    </submittedName>
</protein>
<dbReference type="AlphaFoldDB" id="A0ABD0QRT7"/>
<name>A0ABD0QRT7_CIRMR</name>
<proteinExistence type="predicted"/>
<feature type="non-terminal residue" evidence="2">
    <location>
        <position position="1"/>
    </location>
</feature>
<keyword evidence="3" id="KW-1185">Reference proteome</keyword>
<feature type="non-terminal residue" evidence="2">
    <location>
        <position position="163"/>
    </location>
</feature>
<dbReference type="EMBL" id="JAMKFB020000007">
    <property type="protein sequence ID" value="KAL0188925.1"/>
    <property type="molecule type" value="Genomic_DNA"/>
</dbReference>
<evidence type="ECO:0000313" key="2">
    <source>
        <dbReference type="EMBL" id="KAL0188925.1"/>
    </source>
</evidence>
<feature type="region of interest" description="Disordered" evidence="1">
    <location>
        <begin position="1"/>
        <end position="30"/>
    </location>
</feature>
<gene>
    <name evidence="2" type="ORF">M9458_016024</name>
</gene>